<dbReference type="PROSITE" id="PS50850">
    <property type="entry name" value="MFS"/>
    <property type="match status" value="1"/>
</dbReference>
<dbReference type="GO" id="GO:0022857">
    <property type="term" value="F:transmembrane transporter activity"/>
    <property type="evidence" value="ECO:0007669"/>
    <property type="project" value="InterPro"/>
</dbReference>
<keyword evidence="4 7" id="KW-0812">Transmembrane</keyword>
<keyword evidence="3" id="KW-1003">Cell membrane</keyword>
<evidence type="ECO:0000256" key="2">
    <source>
        <dbReference type="ARBA" id="ARBA00022448"/>
    </source>
</evidence>
<feature type="transmembrane region" description="Helical" evidence="7">
    <location>
        <begin position="201"/>
        <end position="222"/>
    </location>
</feature>
<name>A0A2N3LKA2_9BACI</name>
<evidence type="ECO:0000256" key="3">
    <source>
        <dbReference type="ARBA" id="ARBA00022475"/>
    </source>
</evidence>
<keyword evidence="6 7" id="KW-0472">Membrane</keyword>
<comment type="caution">
    <text evidence="9">The sequence shown here is derived from an EMBL/GenBank/DDBJ whole genome shotgun (WGS) entry which is preliminary data.</text>
</comment>
<feature type="transmembrane region" description="Helical" evidence="7">
    <location>
        <begin position="267"/>
        <end position="283"/>
    </location>
</feature>
<evidence type="ECO:0000256" key="5">
    <source>
        <dbReference type="ARBA" id="ARBA00022989"/>
    </source>
</evidence>
<dbReference type="InterPro" id="IPR011701">
    <property type="entry name" value="MFS"/>
</dbReference>
<dbReference type="AlphaFoldDB" id="A0A2N3LKA2"/>
<feature type="transmembrane region" description="Helical" evidence="7">
    <location>
        <begin position="160"/>
        <end position="181"/>
    </location>
</feature>
<sequence>MNFRVYILAIVSFVVGMAELIVGGILDIIAKGLHISIGTAGELITVYSLIFAIASPVLLTLTAKVERKKLSLISLVIFFVGNLVAFTSPNFFFLFLSRIICAASGSLLVVLCVTIAASIVKKELRARAIGIIFMGVSGSLVLGVPIGLVIGNHLGWRSPFLFIAILTLISMVGVSLFLSKIEPKPVIPLQKQLKTLRKPKILFAQLTSLLFLTGHLTLYAYLTPFLKSVLHLNSNMLSIFYFIFGISAVIGGGVGGWMADKWGSKKSILSIIAVFAIVLLILPKVTFSIILFVIVMMIWSMLSWAITPAQQNYLIESSPGSSDIQQSLNNSALHFGIAIGSIIGGIVISQTSVLYNAWVGGLFVVFALICAIVSINSSVQVNQENHQF</sequence>
<feature type="transmembrane region" description="Helical" evidence="7">
    <location>
        <begin position="355"/>
        <end position="375"/>
    </location>
</feature>
<keyword evidence="2" id="KW-0813">Transport</keyword>
<accession>A0A2N3LKA2</accession>
<reference evidence="9 10" key="1">
    <citation type="submission" date="2017-11" db="EMBL/GenBank/DDBJ databases">
        <title>Bacillus camelliae sp. nov., isolated from pu'er tea.</title>
        <authorList>
            <person name="Niu L."/>
        </authorList>
    </citation>
    <scope>NUCLEOTIDE SEQUENCE [LARGE SCALE GENOMIC DNA]</scope>
    <source>
        <strain evidence="9 10">7578-1</strain>
    </source>
</reference>
<comment type="subcellular location">
    <subcellularLocation>
        <location evidence="1">Cell membrane</location>
        <topology evidence="1">Multi-pass membrane protein</topology>
    </subcellularLocation>
</comment>
<dbReference type="EMBL" id="PIQO01000007">
    <property type="protein sequence ID" value="PKR85015.1"/>
    <property type="molecule type" value="Genomic_DNA"/>
</dbReference>
<evidence type="ECO:0000256" key="6">
    <source>
        <dbReference type="ARBA" id="ARBA00023136"/>
    </source>
</evidence>
<feature type="transmembrane region" description="Helical" evidence="7">
    <location>
        <begin position="92"/>
        <end position="116"/>
    </location>
</feature>
<dbReference type="Gene3D" id="1.20.1250.20">
    <property type="entry name" value="MFS general substrate transporter like domains"/>
    <property type="match status" value="2"/>
</dbReference>
<feature type="transmembrane region" description="Helical" evidence="7">
    <location>
        <begin position="70"/>
        <end position="86"/>
    </location>
</feature>
<evidence type="ECO:0000313" key="10">
    <source>
        <dbReference type="Proteomes" id="UP000233440"/>
    </source>
</evidence>
<dbReference type="SUPFAM" id="SSF103473">
    <property type="entry name" value="MFS general substrate transporter"/>
    <property type="match status" value="1"/>
</dbReference>
<feature type="domain" description="Major facilitator superfamily (MFS) profile" evidence="8">
    <location>
        <begin position="4"/>
        <end position="385"/>
    </location>
</feature>
<feature type="transmembrane region" description="Helical" evidence="7">
    <location>
        <begin position="7"/>
        <end position="29"/>
    </location>
</feature>
<dbReference type="RefSeq" id="WP_101354380.1">
    <property type="nucleotide sequence ID" value="NZ_PIQO01000007.1"/>
</dbReference>
<dbReference type="InterPro" id="IPR020846">
    <property type="entry name" value="MFS_dom"/>
</dbReference>
<evidence type="ECO:0000313" key="9">
    <source>
        <dbReference type="EMBL" id="PKR85015.1"/>
    </source>
</evidence>
<evidence type="ECO:0000256" key="4">
    <source>
        <dbReference type="ARBA" id="ARBA00022692"/>
    </source>
</evidence>
<dbReference type="InterPro" id="IPR050189">
    <property type="entry name" value="MFS_Efflux_Transporters"/>
</dbReference>
<evidence type="ECO:0000259" key="8">
    <source>
        <dbReference type="PROSITE" id="PS50850"/>
    </source>
</evidence>
<evidence type="ECO:0000256" key="1">
    <source>
        <dbReference type="ARBA" id="ARBA00004651"/>
    </source>
</evidence>
<proteinExistence type="predicted"/>
<dbReference type="GO" id="GO:0005886">
    <property type="term" value="C:plasma membrane"/>
    <property type="evidence" value="ECO:0007669"/>
    <property type="project" value="UniProtKB-SubCell"/>
</dbReference>
<feature type="transmembrane region" description="Helical" evidence="7">
    <location>
        <begin position="35"/>
        <end position="58"/>
    </location>
</feature>
<protein>
    <submittedName>
        <fullName evidence="9">MFS transporter</fullName>
    </submittedName>
</protein>
<keyword evidence="10" id="KW-1185">Reference proteome</keyword>
<dbReference type="OrthoDB" id="2727100at2"/>
<organism evidence="9 10">
    <name type="scientific">Heyndrickxia camelliae</name>
    <dbReference type="NCBI Taxonomy" id="1707093"/>
    <lineage>
        <taxon>Bacteria</taxon>
        <taxon>Bacillati</taxon>
        <taxon>Bacillota</taxon>
        <taxon>Bacilli</taxon>
        <taxon>Bacillales</taxon>
        <taxon>Bacillaceae</taxon>
        <taxon>Heyndrickxia</taxon>
    </lineage>
</organism>
<dbReference type="Proteomes" id="UP000233440">
    <property type="component" value="Unassembled WGS sequence"/>
</dbReference>
<evidence type="ECO:0000256" key="7">
    <source>
        <dbReference type="SAM" id="Phobius"/>
    </source>
</evidence>
<dbReference type="PANTHER" id="PTHR43124:SF10">
    <property type="entry name" value="PURINE EFFLUX PUMP PBUE"/>
    <property type="match status" value="1"/>
</dbReference>
<keyword evidence="5 7" id="KW-1133">Transmembrane helix</keyword>
<dbReference type="Pfam" id="PF07690">
    <property type="entry name" value="MFS_1"/>
    <property type="match status" value="1"/>
</dbReference>
<feature type="transmembrane region" description="Helical" evidence="7">
    <location>
        <begin position="128"/>
        <end position="148"/>
    </location>
</feature>
<dbReference type="PANTHER" id="PTHR43124">
    <property type="entry name" value="PURINE EFFLUX PUMP PBUE"/>
    <property type="match status" value="1"/>
</dbReference>
<dbReference type="InterPro" id="IPR036259">
    <property type="entry name" value="MFS_trans_sf"/>
</dbReference>
<feature type="transmembrane region" description="Helical" evidence="7">
    <location>
        <begin position="328"/>
        <end position="349"/>
    </location>
</feature>
<gene>
    <name evidence="9" type="ORF">CWO92_11680</name>
</gene>
<feature type="transmembrane region" description="Helical" evidence="7">
    <location>
        <begin position="234"/>
        <end position="255"/>
    </location>
</feature>
<dbReference type="CDD" id="cd17324">
    <property type="entry name" value="MFS_NepI_like"/>
    <property type="match status" value="1"/>
</dbReference>